<dbReference type="PROSITE" id="PS50082">
    <property type="entry name" value="WD_REPEATS_2"/>
    <property type="match status" value="5"/>
</dbReference>
<keyword evidence="4" id="KW-1185">Reference proteome</keyword>
<evidence type="ECO:0000313" key="4">
    <source>
        <dbReference type="Proteomes" id="UP000186922"/>
    </source>
</evidence>
<dbReference type="SUPFAM" id="SSF50978">
    <property type="entry name" value="WD40 repeat-like"/>
    <property type="match status" value="1"/>
</dbReference>
<dbReference type="PROSITE" id="PS50294">
    <property type="entry name" value="WD_REPEATS_REGION"/>
    <property type="match status" value="4"/>
</dbReference>
<dbReference type="STRING" id="947166.A0A1D1V2U3"/>
<feature type="repeat" description="WD" evidence="1">
    <location>
        <begin position="330"/>
        <end position="372"/>
    </location>
</feature>
<feature type="compositionally biased region" description="Low complexity" evidence="2">
    <location>
        <begin position="660"/>
        <end position="671"/>
    </location>
</feature>
<feature type="repeat" description="WD" evidence="1">
    <location>
        <begin position="243"/>
        <end position="284"/>
    </location>
</feature>
<dbReference type="PANTHER" id="PTHR22836:SF0">
    <property type="entry name" value="PRE-MRNA 3' END PROCESSING PROTEIN WDR33"/>
    <property type="match status" value="1"/>
</dbReference>
<name>A0A1D1V2U3_RAMVA</name>
<feature type="compositionally biased region" description="Pro residues" evidence="2">
    <location>
        <begin position="520"/>
        <end position="532"/>
    </location>
</feature>
<feature type="compositionally biased region" description="Low complexity" evidence="2">
    <location>
        <begin position="637"/>
        <end position="646"/>
    </location>
</feature>
<feature type="compositionally biased region" description="Polar residues" evidence="2">
    <location>
        <begin position="21"/>
        <end position="45"/>
    </location>
</feature>
<proteinExistence type="predicted"/>
<sequence length="761" mass="86220">MSIRPQHAPGPRSISPRGGYHQQNTLQRFSSNPIPQYATGANSQPLAPLRHPMPSALGTVPDAASTSNSAGDSDQPGGKVPFEWRQDLDAKRLRKSIYRRTVDYFTPIVKYVEERSVYVEPTNFRALLADPLYVSEMLSPVAYPHNTASAITTKFIRQATNKVKCPVFVALWTPDGRRLVTGSSSGEFTLWNGLTFNFETILQAHEGPVRSMVWSRSDTWLVTGDANGHIKYWQTNMNNVKSFQAHRDSIRGITFCPTDFKFATGSDDGTIRIWDFDTCETIKVLKGGHGGEVKCVDWHPKKSLLVTGSRDNQQPVKLWDPRTAEAIGTLYLHKGPVTDLKWNPINSNYLASSSRDTLVKLFDLRTMKDFQTCRGHKREVMSLGWHPIYQSLFCTGGIDGSLMFWNIGTEQEVGAVENAHDGSIWSMSWHPQGHILVTGSNDCSVKFWTRNRPGDPMKDKYNAKARSETDNPLDLKKSEMEYEYEEEEEEQHTTDVHRGQLDMQDVSEFENNAPRSFRPMEPPAAPFIPPQQPQHFGPRGGPEGSFRPGGPGPGYHAPPRGYDEQSHRFPPPNNQGSDQGYGNQDRRNESFQRYSDRGVHRRRSQDRDQHWDQRNGGGNRRFWNTRNRQDDNHSDDWNQSQSDSQQPQKNWDDNASEYGQSSATTDSQSAAGRPEGGLLPPPSEQGLSQTQNDYRRGDKRPWEAPHTEENRYQYQDRNEGSSSGQTGYSNRGAYHEGNREYRPRGDRSRGGRRGGQWRGAR</sequence>
<feature type="repeat" description="WD" evidence="1">
    <location>
        <begin position="373"/>
        <end position="415"/>
    </location>
</feature>
<comment type="caution">
    <text evidence="3">The sequence shown here is derived from an EMBL/GenBank/DDBJ whole genome shotgun (WGS) entry which is preliminary data.</text>
</comment>
<dbReference type="AlphaFoldDB" id="A0A1D1V2U3"/>
<evidence type="ECO:0000256" key="1">
    <source>
        <dbReference type="PROSITE-ProRule" id="PRU00221"/>
    </source>
</evidence>
<feature type="compositionally biased region" description="Gly residues" evidence="2">
    <location>
        <begin position="538"/>
        <end position="553"/>
    </location>
</feature>
<feature type="repeat" description="WD" evidence="1">
    <location>
        <begin position="417"/>
        <end position="448"/>
    </location>
</feature>
<dbReference type="GO" id="GO:0005847">
    <property type="term" value="C:mRNA cleavage and polyadenylation specificity factor complex"/>
    <property type="evidence" value="ECO:0007669"/>
    <property type="project" value="TreeGrafter"/>
</dbReference>
<dbReference type="Proteomes" id="UP000186922">
    <property type="component" value="Unassembled WGS sequence"/>
</dbReference>
<feature type="region of interest" description="Disordered" evidence="2">
    <location>
        <begin position="1"/>
        <end position="83"/>
    </location>
</feature>
<dbReference type="InterPro" id="IPR001680">
    <property type="entry name" value="WD40_rpt"/>
</dbReference>
<dbReference type="SMART" id="SM00320">
    <property type="entry name" value="WD40"/>
    <property type="match status" value="7"/>
</dbReference>
<feature type="compositionally biased region" description="Basic and acidic residues" evidence="2">
    <location>
        <begin position="584"/>
        <end position="598"/>
    </location>
</feature>
<accession>A0A1D1V2U3</accession>
<dbReference type="GO" id="GO:0031124">
    <property type="term" value="P:mRNA 3'-end processing"/>
    <property type="evidence" value="ECO:0007669"/>
    <property type="project" value="InterPro"/>
</dbReference>
<gene>
    <name evidence="3" type="primary">RvY_07613-1</name>
    <name evidence="3" type="synonym">RvY_07613.1</name>
    <name evidence="3" type="ORF">RvY_07613</name>
</gene>
<organism evidence="3 4">
    <name type="scientific">Ramazzottius varieornatus</name>
    <name type="common">Water bear</name>
    <name type="synonym">Tardigrade</name>
    <dbReference type="NCBI Taxonomy" id="947166"/>
    <lineage>
        <taxon>Eukaryota</taxon>
        <taxon>Metazoa</taxon>
        <taxon>Ecdysozoa</taxon>
        <taxon>Tardigrada</taxon>
        <taxon>Eutardigrada</taxon>
        <taxon>Parachela</taxon>
        <taxon>Hypsibioidea</taxon>
        <taxon>Ramazzottiidae</taxon>
        <taxon>Ramazzottius</taxon>
    </lineage>
</organism>
<feature type="region of interest" description="Disordered" evidence="2">
    <location>
        <begin position="454"/>
        <end position="476"/>
    </location>
</feature>
<protein>
    <submittedName>
        <fullName evidence="3">Uncharacterized protein</fullName>
    </submittedName>
</protein>
<dbReference type="EMBL" id="BDGG01000003">
    <property type="protein sequence ID" value="GAU96124.1"/>
    <property type="molecule type" value="Genomic_DNA"/>
</dbReference>
<feature type="compositionally biased region" description="Basic and acidic residues" evidence="2">
    <location>
        <begin position="693"/>
        <end position="719"/>
    </location>
</feature>
<evidence type="ECO:0000313" key="3">
    <source>
        <dbReference type="EMBL" id="GAU96124.1"/>
    </source>
</evidence>
<dbReference type="InterPro" id="IPR036322">
    <property type="entry name" value="WD40_repeat_dom_sf"/>
</dbReference>
<feature type="compositionally biased region" description="Polar residues" evidence="2">
    <location>
        <begin position="720"/>
        <end position="729"/>
    </location>
</feature>
<dbReference type="FunFam" id="2.130.10.10:FF:000085">
    <property type="entry name" value="WD repeat domain 33"/>
    <property type="match status" value="1"/>
</dbReference>
<dbReference type="InterPro" id="IPR045245">
    <property type="entry name" value="Pfs2-like"/>
</dbReference>
<evidence type="ECO:0000256" key="2">
    <source>
        <dbReference type="SAM" id="MobiDB-lite"/>
    </source>
</evidence>
<feature type="repeat" description="WD" evidence="1">
    <location>
        <begin position="202"/>
        <end position="234"/>
    </location>
</feature>
<feature type="compositionally biased region" description="Basic and acidic residues" evidence="2">
    <location>
        <begin position="627"/>
        <end position="636"/>
    </location>
</feature>
<dbReference type="Gene3D" id="2.130.10.10">
    <property type="entry name" value="YVTN repeat-like/Quinoprotein amine dehydrogenase"/>
    <property type="match status" value="3"/>
</dbReference>
<dbReference type="Pfam" id="PF00400">
    <property type="entry name" value="WD40"/>
    <property type="match status" value="6"/>
</dbReference>
<dbReference type="InterPro" id="IPR015943">
    <property type="entry name" value="WD40/YVTN_repeat-like_dom_sf"/>
</dbReference>
<reference evidence="3 4" key="1">
    <citation type="journal article" date="2016" name="Nat. Commun.">
        <title>Extremotolerant tardigrade genome and improved radiotolerance of human cultured cells by tardigrade-unique protein.</title>
        <authorList>
            <person name="Hashimoto T."/>
            <person name="Horikawa D.D."/>
            <person name="Saito Y."/>
            <person name="Kuwahara H."/>
            <person name="Kozuka-Hata H."/>
            <person name="Shin-I T."/>
            <person name="Minakuchi Y."/>
            <person name="Ohishi K."/>
            <person name="Motoyama A."/>
            <person name="Aizu T."/>
            <person name="Enomoto A."/>
            <person name="Kondo K."/>
            <person name="Tanaka S."/>
            <person name="Hara Y."/>
            <person name="Koshikawa S."/>
            <person name="Sagara H."/>
            <person name="Miura T."/>
            <person name="Yokobori S."/>
            <person name="Miyagawa K."/>
            <person name="Suzuki Y."/>
            <person name="Kubo T."/>
            <person name="Oyama M."/>
            <person name="Kohara Y."/>
            <person name="Fujiyama A."/>
            <person name="Arakawa K."/>
            <person name="Katayama T."/>
            <person name="Toyoda A."/>
            <person name="Kunieda T."/>
        </authorList>
    </citation>
    <scope>NUCLEOTIDE SEQUENCE [LARGE SCALE GENOMIC DNA]</scope>
    <source>
        <strain evidence="3 4">YOKOZUNA-1</strain>
    </source>
</reference>
<keyword evidence="1" id="KW-0853">WD repeat</keyword>
<dbReference type="OrthoDB" id="16717at2759"/>
<dbReference type="PANTHER" id="PTHR22836">
    <property type="entry name" value="WD40 REPEAT PROTEIN"/>
    <property type="match status" value="1"/>
</dbReference>
<feature type="compositionally biased region" description="Basic and acidic residues" evidence="2">
    <location>
        <begin position="733"/>
        <end position="749"/>
    </location>
</feature>
<feature type="region of interest" description="Disordered" evidence="2">
    <location>
        <begin position="513"/>
        <end position="761"/>
    </location>
</feature>
<dbReference type="CDD" id="cd00200">
    <property type="entry name" value="WD40"/>
    <property type="match status" value="1"/>
</dbReference>